<evidence type="ECO:0000313" key="2">
    <source>
        <dbReference type="Proteomes" id="UP001205890"/>
    </source>
</evidence>
<name>A0ABT1L8L3_9HYPH</name>
<comment type="caution">
    <text evidence="1">The sequence shown here is derived from an EMBL/GenBank/DDBJ whole genome shotgun (WGS) entry which is preliminary data.</text>
</comment>
<dbReference type="Gene3D" id="2.30.30.240">
    <property type="entry name" value="PRC-barrel domain"/>
    <property type="match status" value="1"/>
</dbReference>
<accession>A0ABT1L8L3</accession>
<evidence type="ECO:0000313" key="1">
    <source>
        <dbReference type="EMBL" id="MCP8937268.1"/>
    </source>
</evidence>
<dbReference type="Proteomes" id="UP001205890">
    <property type="component" value="Unassembled WGS sequence"/>
</dbReference>
<dbReference type="RefSeq" id="WP_254738058.1">
    <property type="nucleotide sequence ID" value="NZ_JANCLU010000001.1"/>
</dbReference>
<sequence>MMIAARRPGHWAWRHGELPPECPPCLNKTVRCAGGHAVGKLVDLVIDDATGRVLFAVVCFGSMPRVGDDCRVIPFETCRHDPSSDCITVSLPRETLRDAPIYLPDHEAMDDDWWVRVDAYYQAHRS</sequence>
<gene>
    <name evidence="1" type="ORF">NK718_01965</name>
</gene>
<reference evidence="1 2" key="1">
    <citation type="submission" date="2022-07" db="EMBL/GenBank/DDBJ databases">
        <authorList>
            <person name="Li W.-J."/>
            <person name="Deng Q.-Q."/>
        </authorList>
    </citation>
    <scope>NUCLEOTIDE SEQUENCE [LARGE SCALE GENOMIC DNA]</scope>
    <source>
        <strain evidence="1 2">SYSU M60028</strain>
    </source>
</reference>
<organism evidence="1 2">
    <name type="scientific">Alsobacter ponti</name>
    <dbReference type="NCBI Taxonomy" id="2962936"/>
    <lineage>
        <taxon>Bacteria</taxon>
        <taxon>Pseudomonadati</taxon>
        <taxon>Pseudomonadota</taxon>
        <taxon>Alphaproteobacteria</taxon>
        <taxon>Hyphomicrobiales</taxon>
        <taxon>Alsobacteraceae</taxon>
        <taxon>Alsobacter</taxon>
    </lineage>
</organism>
<dbReference type="SUPFAM" id="SSF50346">
    <property type="entry name" value="PRC-barrel domain"/>
    <property type="match status" value="1"/>
</dbReference>
<dbReference type="InterPro" id="IPR011033">
    <property type="entry name" value="PRC_barrel-like_sf"/>
</dbReference>
<protein>
    <submittedName>
        <fullName evidence="1">PRC-barrel domain-containing protein</fullName>
    </submittedName>
</protein>
<proteinExistence type="predicted"/>
<keyword evidence="2" id="KW-1185">Reference proteome</keyword>
<dbReference type="EMBL" id="JANCLU010000001">
    <property type="protein sequence ID" value="MCP8937268.1"/>
    <property type="molecule type" value="Genomic_DNA"/>
</dbReference>